<gene>
    <name evidence="7" type="ORF">N7496_004793</name>
</gene>
<dbReference type="RefSeq" id="XP_056556247.1">
    <property type="nucleotide sequence ID" value="XM_056697722.1"/>
</dbReference>
<dbReference type="OrthoDB" id="6428749at2759"/>
<dbReference type="EC" id="3.5.1.4" evidence="3"/>
<feature type="active site" description="Charge relay system" evidence="5">
    <location>
        <position position="211"/>
    </location>
</feature>
<sequence>MAATITTPTYQERAAEKRANQLALIPPEWRLSPVPLVESHPDALAYIRRILTPAEHALTEETDITVLLRKLSSAELSSLELTRAFAKRAALAHQLTICCTEIFFEEAFATAKEMDEYLAKTGTTVGPLHGLPVSIKDLFSVKGVDTSIGWVGLTNTPAPADKSVARTLRRLGAVLYVKTNLPQSMMMSDSYNHVFGQCVNPFNRNLISGGSSGGESSLVAARGSALGIGTDLGGSIRIPASLCGLYGLSPTPGRHPYERGNPGQDIVRSVAGPMSCSLATIERYMEALPCASPWELDQHTAPVPWRRSVASLKAKRLRIGFLVDDGVVKVQPPIARAVQEVIAALKAAGHEGMSIASLSAVLNADKYLYESEYLDRWTTSGIDALIMPNTPWVGYKPWTWVKSSAYVGYTSIWNLLGYAALAVPATTVSREKDIPCQEWLDHVPRNAGDKFNKEQCKSHRRYGIESCANFMIDDIDLVDGMPVGLQIVGGRFGEEKCVSVAKAIEQAMRWRDAARSSL</sequence>
<dbReference type="SUPFAM" id="SSF75304">
    <property type="entry name" value="Amidase signature (AS) enzymes"/>
    <property type="match status" value="1"/>
</dbReference>
<organism evidence="7 8">
    <name type="scientific">Penicillium cataractarum</name>
    <dbReference type="NCBI Taxonomy" id="2100454"/>
    <lineage>
        <taxon>Eukaryota</taxon>
        <taxon>Fungi</taxon>
        <taxon>Dikarya</taxon>
        <taxon>Ascomycota</taxon>
        <taxon>Pezizomycotina</taxon>
        <taxon>Eurotiomycetes</taxon>
        <taxon>Eurotiomycetidae</taxon>
        <taxon>Eurotiales</taxon>
        <taxon>Aspergillaceae</taxon>
        <taxon>Penicillium</taxon>
    </lineage>
</organism>
<accession>A0A9W9SGU7</accession>
<evidence type="ECO:0000256" key="2">
    <source>
        <dbReference type="ARBA" id="ARBA00009199"/>
    </source>
</evidence>
<dbReference type="GO" id="GO:0004040">
    <property type="term" value="F:amidase activity"/>
    <property type="evidence" value="ECO:0007669"/>
    <property type="project" value="UniProtKB-EC"/>
</dbReference>
<comment type="similarity">
    <text evidence="2">Belongs to the amidase family.</text>
</comment>
<evidence type="ECO:0000256" key="5">
    <source>
        <dbReference type="PIRSR" id="PIRSR001221-1"/>
    </source>
</evidence>
<dbReference type="PROSITE" id="PS00571">
    <property type="entry name" value="AMIDASES"/>
    <property type="match status" value="1"/>
</dbReference>
<feature type="active site" description="Charge relay system" evidence="5">
    <location>
        <position position="136"/>
    </location>
</feature>
<proteinExistence type="inferred from homology"/>
<dbReference type="InterPro" id="IPR023631">
    <property type="entry name" value="Amidase_dom"/>
</dbReference>
<keyword evidence="4" id="KW-0378">Hydrolase</keyword>
<evidence type="ECO:0000259" key="6">
    <source>
        <dbReference type="Pfam" id="PF01425"/>
    </source>
</evidence>
<evidence type="ECO:0000313" key="7">
    <source>
        <dbReference type="EMBL" id="KAJ5377384.1"/>
    </source>
</evidence>
<dbReference type="GeneID" id="81436901"/>
<evidence type="ECO:0000256" key="3">
    <source>
        <dbReference type="ARBA" id="ARBA00012922"/>
    </source>
</evidence>
<evidence type="ECO:0000313" key="8">
    <source>
        <dbReference type="Proteomes" id="UP001147782"/>
    </source>
</evidence>
<dbReference type="Pfam" id="PF01425">
    <property type="entry name" value="Amidase"/>
    <property type="match status" value="1"/>
</dbReference>
<dbReference type="Proteomes" id="UP001147782">
    <property type="component" value="Unassembled WGS sequence"/>
</dbReference>
<keyword evidence="8" id="KW-1185">Reference proteome</keyword>
<dbReference type="AlphaFoldDB" id="A0A9W9SGU7"/>
<reference evidence="7" key="1">
    <citation type="submission" date="2022-11" db="EMBL/GenBank/DDBJ databases">
        <authorList>
            <person name="Petersen C."/>
        </authorList>
    </citation>
    <scope>NUCLEOTIDE SEQUENCE</scope>
    <source>
        <strain evidence="7">IBT 29864</strain>
    </source>
</reference>
<protein>
    <recommendedName>
        <fullName evidence="3">amidase</fullName>
        <ecNumber evidence="3">3.5.1.4</ecNumber>
    </recommendedName>
</protein>
<comment type="caution">
    <text evidence="7">The sequence shown here is derived from an EMBL/GenBank/DDBJ whole genome shotgun (WGS) entry which is preliminary data.</text>
</comment>
<dbReference type="PANTHER" id="PTHR46072:SF1">
    <property type="entry name" value="AMIDASE"/>
    <property type="match status" value="1"/>
</dbReference>
<dbReference type="InterPro" id="IPR036928">
    <property type="entry name" value="AS_sf"/>
</dbReference>
<dbReference type="Gene3D" id="3.90.1300.10">
    <property type="entry name" value="Amidase signature (AS) domain"/>
    <property type="match status" value="1"/>
</dbReference>
<evidence type="ECO:0000256" key="1">
    <source>
        <dbReference type="ARBA" id="ARBA00001311"/>
    </source>
</evidence>
<evidence type="ECO:0000256" key="4">
    <source>
        <dbReference type="ARBA" id="ARBA00022801"/>
    </source>
</evidence>
<reference evidence="7" key="2">
    <citation type="journal article" date="2023" name="IMA Fungus">
        <title>Comparative genomic study of the Penicillium genus elucidates a diverse pangenome and 15 lateral gene transfer events.</title>
        <authorList>
            <person name="Petersen C."/>
            <person name="Sorensen T."/>
            <person name="Nielsen M.R."/>
            <person name="Sondergaard T.E."/>
            <person name="Sorensen J.L."/>
            <person name="Fitzpatrick D.A."/>
            <person name="Frisvad J.C."/>
            <person name="Nielsen K.L."/>
        </authorList>
    </citation>
    <scope>NUCLEOTIDE SEQUENCE</scope>
    <source>
        <strain evidence="7">IBT 29864</strain>
    </source>
</reference>
<dbReference type="EMBL" id="JAPZBS010000004">
    <property type="protein sequence ID" value="KAJ5377384.1"/>
    <property type="molecule type" value="Genomic_DNA"/>
</dbReference>
<dbReference type="InterPro" id="IPR020556">
    <property type="entry name" value="Amidase_CS"/>
</dbReference>
<feature type="active site" description="Acyl-ester intermediate" evidence="5">
    <location>
        <position position="235"/>
    </location>
</feature>
<feature type="domain" description="Amidase" evidence="6">
    <location>
        <begin position="80"/>
        <end position="353"/>
    </location>
</feature>
<dbReference type="PIRSF" id="PIRSF001221">
    <property type="entry name" value="Amidase_fungi"/>
    <property type="match status" value="1"/>
</dbReference>
<comment type="catalytic activity">
    <reaction evidence="1">
        <text>a monocarboxylic acid amide + H2O = a monocarboxylate + NH4(+)</text>
        <dbReference type="Rhea" id="RHEA:12020"/>
        <dbReference type="ChEBI" id="CHEBI:15377"/>
        <dbReference type="ChEBI" id="CHEBI:28938"/>
        <dbReference type="ChEBI" id="CHEBI:35757"/>
        <dbReference type="ChEBI" id="CHEBI:83628"/>
        <dbReference type="EC" id="3.5.1.4"/>
    </reaction>
</comment>
<dbReference type="PANTHER" id="PTHR46072">
    <property type="entry name" value="AMIDASE-RELATED-RELATED"/>
    <property type="match status" value="1"/>
</dbReference>
<name>A0A9W9SGU7_9EURO</name>